<organism evidence="4 5">
    <name type="scientific">Luteimonas salinilitoris</name>
    <dbReference type="NCBI Taxonomy" id="3237697"/>
    <lineage>
        <taxon>Bacteria</taxon>
        <taxon>Pseudomonadati</taxon>
        <taxon>Pseudomonadota</taxon>
        <taxon>Gammaproteobacteria</taxon>
        <taxon>Lysobacterales</taxon>
        <taxon>Lysobacteraceae</taxon>
        <taxon>Luteimonas</taxon>
    </lineage>
</organism>
<dbReference type="NCBIfam" id="NF042422">
    <property type="entry name" value="oxyalk_red_OleD"/>
    <property type="match status" value="1"/>
</dbReference>
<dbReference type="RefSeq" id="WP_370564605.1">
    <property type="nucleotide sequence ID" value="NZ_JBFWIB010000009.1"/>
</dbReference>
<sequence length="336" mass="36130">MKVLVTGGGGFLGQALCHGLRERGHEVVSFNRGLYPDLDALGVRQCRGDLADRDAVFAAARDVDAIFHNAAKAGAWGSYESYRLPNVVGTQNVIDACRAHGIGRLVHTSTPSVTHRATHPVEGGTADSVPYGEDFKAPYAATKAIAERAVLAANDGTLATVALRPRLIWGPGDNQLLPRLVERARAGRLRFVGDGGNRIDTTYVDNAAQAHFDAFEHLAPGAACAGRAYFISNGEPKPVREIVNALLRAAGAPEVDKTIPFRAAYAVGAICEGLWPLLRLSGEPPMTRFLAEQLATTHWYDMAPARRDFGYVPRVTIHDGLTRLKASWRAGTTVTE</sequence>
<feature type="domain" description="3-beta hydroxysteroid dehydrogenase/isomerase" evidence="3">
    <location>
        <begin position="4"/>
        <end position="254"/>
    </location>
</feature>
<dbReference type="PANTHER" id="PTHR43245:SF51">
    <property type="entry name" value="SHORT CHAIN DEHYDROGENASE_REDUCTASE FAMILY 42E, MEMBER 2"/>
    <property type="match status" value="1"/>
</dbReference>
<proteinExistence type="inferred from homology"/>
<dbReference type="EMBL" id="JBFWIC010000048">
    <property type="protein sequence ID" value="MEZ0476732.1"/>
    <property type="molecule type" value="Genomic_DNA"/>
</dbReference>
<name>A0ABV4HYG5_9GAMM</name>
<dbReference type="InterPro" id="IPR036291">
    <property type="entry name" value="NAD(P)-bd_dom_sf"/>
</dbReference>
<dbReference type="Gene3D" id="3.40.50.720">
    <property type="entry name" value="NAD(P)-binding Rossmann-like Domain"/>
    <property type="match status" value="1"/>
</dbReference>
<keyword evidence="5" id="KW-1185">Reference proteome</keyword>
<evidence type="ECO:0000256" key="2">
    <source>
        <dbReference type="ARBA" id="ARBA00023002"/>
    </source>
</evidence>
<evidence type="ECO:0000256" key="1">
    <source>
        <dbReference type="ARBA" id="ARBA00009219"/>
    </source>
</evidence>
<evidence type="ECO:0000313" key="4">
    <source>
        <dbReference type="EMBL" id="MEZ0476732.1"/>
    </source>
</evidence>
<dbReference type="EC" id="1.1.1.412" evidence="4"/>
<dbReference type="Proteomes" id="UP001566331">
    <property type="component" value="Unassembled WGS sequence"/>
</dbReference>
<dbReference type="PANTHER" id="PTHR43245">
    <property type="entry name" value="BIFUNCTIONAL POLYMYXIN RESISTANCE PROTEIN ARNA"/>
    <property type="match status" value="1"/>
</dbReference>
<accession>A0ABV4HYG5</accession>
<dbReference type="InterPro" id="IPR002225">
    <property type="entry name" value="3Beta_OHSteriod_DH/Estase"/>
</dbReference>
<protein>
    <submittedName>
        <fullName evidence="4">2-alkyl-3-oxoalkanoate reductase</fullName>
        <ecNumber evidence="4">1.1.1.412</ecNumber>
    </submittedName>
</protein>
<dbReference type="GO" id="GO:0016491">
    <property type="term" value="F:oxidoreductase activity"/>
    <property type="evidence" value="ECO:0007669"/>
    <property type="project" value="UniProtKB-KW"/>
</dbReference>
<keyword evidence="2 4" id="KW-0560">Oxidoreductase</keyword>
<comment type="caution">
    <text evidence="4">The sequence shown here is derived from an EMBL/GenBank/DDBJ whole genome shotgun (WGS) entry which is preliminary data.</text>
</comment>
<evidence type="ECO:0000313" key="5">
    <source>
        <dbReference type="Proteomes" id="UP001566331"/>
    </source>
</evidence>
<dbReference type="SUPFAM" id="SSF51735">
    <property type="entry name" value="NAD(P)-binding Rossmann-fold domains"/>
    <property type="match status" value="1"/>
</dbReference>
<comment type="similarity">
    <text evidence="1">Belongs to the 3-beta-HSD family.</text>
</comment>
<evidence type="ECO:0000259" key="3">
    <source>
        <dbReference type="Pfam" id="PF01073"/>
    </source>
</evidence>
<dbReference type="InterPro" id="IPR053478">
    <property type="entry name" value="2-alkyl-3-oxoalkanoate_rdct"/>
</dbReference>
<gene>
    <name evidence="4" type="primary">oleD</name>
    <name evidence="4" type="ORF">AB6713_19285</name>
</gene>
<dbReference type="InterPro" id="IPR050177">
    <property type="entry name" value="Lipid_A_modif_metabolic_enz"/>
</dbReference>
<dbReference type="Pfam" id="PF01073">
    <property type="entry name" value="3Beta_HSD"/>
    <property type="match status" value="1"/>
</dbReference>
<reference evidence="4 5" key="1">
    <citation type="submission" date="2024-07" db="EMBL/GenBank/DDBJ databases">
        <title>Luteimonas salilacus sp. nov., isolated from the shore soil of Salt Lake in Tibet of China.</title>
        <authorList>
            <person name="Zhang X."/>
            <person name="Li A."/>
        </authorList>
    </citation>
    <scope>NUCLEOTIDE SEQUENCE [LARGE SCALE GENOMIC DNA]</scope>
    <source>
        <strain evidence="4 5">B3-2-R+30</strain>
    </source>
</reference>